<feature type="signal peptide" evidence="24">
    <location>
        <begin position="1"/>
        <end position="22"/>
    </location>
</feature>
<evidence type="ECO:0000256" key="7">
    <source>
        <dbReference type="ARBA" id="ARBA00022525"/>
    </source>
</evidence>
<evidence type="ECO:0000256" key="11">
    <source>
        <dbReference type="ARBA" id="ARBA00022801"/>
    </source>
</evidence>
<dbReference type="PANTHER" id="PTHR10587:SF98">
    <property type="entry name" value="CHITIN DEACETYLASE"/>
    <property type="match status" value="1"/>
</dbReference>
<evidence type="ECO:0000256" key="2">
    <source>
        <dbReference type="ARBA" id="ARBA00004191"/>
    </source>
</evidence>
<evidence type="ECO:0000256" key="1">
    <source>
        <dbReference type="ARBA" id="ARBA00001941"/>
    </source>
</evidence>
<comment type="similarity">
    <text evidence="4">Belongs to the polysaccharide deacetylase family.</text>
</comment>
<dbReference type="PROSITE" id="PS51677">
    <property type="entry name" value="NODB"/>
    <property type="match status" value="1"/>
</dbReference>
<evidence type="ECO:0000256" key="13">
    <source>
        <dbReference type="ARBA" id="ARBA00023136"/>
    </source>
</evidence>
<evidence type="ECO:0000256" key="16">
    <source>
        <dbReference type="ARBA" id="ARBA00023285"/>
    </source>
</evidence>
<evidence type="ECO:0000256" key="21">
    <source>
        <dbReference type="ARBA" id="ARBA00048494"/>
    </source>
</evidence>
<evidence type="ECO:0000313" key="27">
    <source>
        <dbReference type="Proteomes" id="UP000245884"/>
    </source>
</evidence>
<organism evidence="26 27">
    <name type="scientific">Jaminaea rosea</name>
    <dbReference type="NCBI Taxonomy" id="1569628"/>
    <lineage>
        <taxon>Eukaryota</taxon>
        <taxon>Fungi</taxon>
        <taxon>Dikarya</taxon>
        <taxon>Basidiomycota</taxon>
        <taxon>Ustilaginomycotina</taxon>
        <taxon>Exobasidiomycetes</taxon>
        <taxon>Microstromatales</taxon>
        <taxon>Microstromatales incertae sedis</taxon>
        <taxon>Jaminaea</taxon>
    </lineage>
</organism>
<evidence type="ECO:0000256" key="15">
    <source>
        <dbReference type="ARBA" id="ARBA00023277"/>
    </source>
</evidence>
<keyword evidence="12" id="KW-0146">Chitin degradation</keyword>
<keyword evidence="6" id="KW-0134">Cell wall</keyword>
<dbReference type="GO" id="GO:0098552">
    <property type="term" value="C:side of membrane"/>
    <property type="evidence" value="ECO:0007669"/>
    <property type="project" value="UniProtKB-KW"/>
</dbReference>
<dbReference type="InterPro" id="IPR050248">
    <property type="entry name" value="Polysacc_deacetylase_ArnD"/>
</dbReference>
<keyword evidence="17" id="KW-0449">Lipoprotein</keyword>
<keyword evidence="10 24" id="KW-0732">Signal</keyword>
<keyword evidence="27" id="KW-1185">Reference proteome</keyword>
<keyword evidence="16" id="KW-0170">Cobalt</keyword>
<evidence type="ECO:0000256" key="6">
    <source>
        <dbReference type="ARBA" id="ARBA00022512"/>
    </source>
</evidence>
<evidence type="ECO:0000256" key="22">
    <source>
        <dbReference type="SAM" id="MobiDB-lite"/>
    </source>
</evidence>
<evidence type="ECO:0000256" key="9">
    <source>
        <dbReference type="ARBA" id="ARBA00022723"/>
    </source>
</evidence>
<dbReference type="GO" id="GO:0000272">
    <property type="term" value="P:polysaccharide catabolic process"/>
    <property type="evidence" value="ECO:0007669"/>
    <property type="project" value="UniProtKB-KW"/>
</dbReference>
<dbReference type="SUPFAM" id="SSF88713">
    <property type="entry name" value="Glycoside hydrolase/deacetylase"/>
    <property type="match status" value="1"/>
</dbReference>
<dbReference type="InterPro" id="IPR002509">
    <property type="entry name" value="NODB_dom"/>
</dbReference>
<dbReference type="GO" id="GO:0009272">
    <property type="term" value="P:fungal-type cell wall biogenesis"/>
    <property type="evidence" value="ECO:0007669"/>
    <property type="project" value="UniProtKB-ARBA"/>
</dbReference>
<evidence type="ECO:0000256" key="8">
    <source>
        <dbReference type="ARBA" id="ARBA00022622"/>
    </source>
</evidence>
<dbReference type="GO" id="GO:0046872">
    <property type="term" value="F:metal ion binding"/>
    <property type="evidence" value="ECO:0007669"/>
    <property type="project" value="UniProtKB-KW"/>
</dbReference>
<comment type="catalytic activity">
    <reaction evidence="21">
        <text>[(1-&gt;4)-N-acetyl-beta-D-glucosaminyl](n) + n H2O = chitosan + n acetate</text>
        <dbReference type="Rhea" id="RHEA:10464"/>
        <dbReference type="Rhea" id="RHEA-COMP:9593"/>
        <dbReference type="Rhea" id="RHEA-COMP:9597"/>
        <dbReference type="ChEBI" id="CHEBI:15377"/>
        <dbReference type="ChEBI" id="CHEBI:17029"/>
        <dbReference type="ChEBI" id="CHEBI:30089"/>
        <dbReference type="ChEBI" id="CHEBI:57704"/>
        <dbReference type="EC" id="3.5.1.41"/>
    </reaction>
    <physiologicalReaction direction="left-to-right" evidence="21">
        <dbReference type="Rhea" id="RHEA:10465"/>
    </physiologicalReaction>
</comment>
<keyword evidence="13 23" id="KW-0472">Membrane</keyword>
<dbReference type="OrthoDB" id="407355at2759"/>
<keyword evidence="19" id="KW-0624">Polysaccharide degradation</keyword>
<gene>
    <name evidence="26" type="ORF">BDZ90DRAFT_231099</name>
</gene>
<proteinExistence type="inferred from homology"/>
<evidence type="ECO:0000313" key="26">
    <source>
        <dbReference type="EMBL" id="PWN29100.1"/>
    </source>
</evidence>
<keyword evidence="5" id="KW-1003">Cell membrane</keyword>
<evidence type="ECO:0000256" key="10">
    <source>
        <dbReference type="ARBA" id="ARBA00022729"/>
    </source>
</evidence>
<evidence type="ECO:0000259" key="25">
    <source>
        <dbReference type="PROSITE" id="PS51677"/>
    </source>
</evidence>
<dbReference type="GO" id="GO:0004099">
    <property type="term" value="F:chitin deacetylase activity"/>
    <property type="evidence" value="ECO:0007669"/>
    <property type="project" value="UniProtKB-EC"/>
</dbReference>
<accession>A0A316UUW1</accession>
<dbReference type="EC" id="3.5.1.41" evidence="20"/>
<dbReference type="InterPro" id="IPR011330">
    <property type="entry name" value="Glyco_hydro/deAcase_b/a-brl"/>
</dbReference>
<dbReference type="RefSeq" id="XP_025363712.1">
    <property type="nucleotide sequence ID" value="XM_025505717.1"/>
</dbReference>
<evidence type="ECO:0000256" key="23">
    <source>
        <dbReference type="SAM" id="Phobius"/>
    </source>
</evidence>
<dbReference type="FunFam" id="3.20.20.370:FF:000004">
    <property type="entry name" value="Related to Chitin deacetylase"/>
    <property type="match status" value="1"/>
</dbReference>
<dbReference type="Pfam" id="PF01522">
    <property type="entry name" value="Polysacc_deac_1"/>
    <property type="match status" value="1"/>
</dbReference>
<keyword evidence="18" id="KW-0961">Cell wall biogenesis/degradation</keyword>
<dbReference type="GO" id="GO:0071555">
    <property type="term" value="P:cell wall organization"/>
    <property type="evidence" value="ECO:0007669"/>
    <property type="project" value="UniProtKB-KW"/>
</dbReference>
<evidence type="ECO:0000256" key="19">
    <source>
        <dbReference type="ARBA" id="ARBA00023326"/>
    </source>
</evidence>
<keyword evidence="23" id="KW-0812">Transmembrane</keyword>
<keyword evidence="9" id="KW-0479">Metal-binding</keyword>
<feature type="domain" description="NodB homology" evidence="25">
    <location>
        <begin position="163"/>
        <end position="354"/>
    </location>
</feature>
<keyword evidence="7" id="KW-0964">Secreted</keyword>
<feature type="chain" id="PRO_5016421682" description="chitin deacetylase" evidence="24">
    <location>
        <begin position="23"/>
        <end position="460"/>
    </location>
</feature>
<name>A0A316UUW1_9BASI</name>
<evidence type="ECO:0000256" key="20">
    <source>
        <dbReference type="ARBA" id="ARBA00024056"/>
    </source>
</evidence>
<keyword evidence="14" id="KW-0325">Glycoprotein</keyword>
<dbReference type="Gene3D" id="3.20.20.370">
    <property type="entry name" value="Glycoside hydrolase/deacetylase"/>
    <property type="match status" value="1"/>
</dbReference>
<comment type="subcellular location">
    <subcellularLocation>
        <location evidence="3">Cell membrane</location>
        <topology evidence="3">Lipid-anchor</topology>
        <topology evidence="3">GPI-anchor</topology>
    </subcellularLocation>
    <subcellularLocation>
        <location evidence="2">Secreted</location>
        <location evidence="2">Cell wall</location>
    </subcellularLocation>
</comment>
<evidence type="ECO:0000256" key="5">
    <source>
        <dbReference type="ARBA" id="ARBA00022475"/>
    </source>
</evidence>
<keyword evidence="11 26" id="KW-0378">Hydrolase</keyword>
<evidence type="ECO:0000256" key="12">
    <source>
        <dbReference type="ARBA" id="ARBA00023024"/>
    </source>
</evidence>
<dbReference type="EMBL" id="KZ819664">
    <property type="protein sequence ID" value="PWN29100.1"/>
    <property type="molecule type" value="Genomic_DNA"/>
</dbReference>
<dbReference type="GO" id="GO:0006032">
    <property type="term" value="P:chitin catabolic process"/>
    <property type="evidence" value="ECO:0007669"/>
    <property type="project" value="UniProtKB-KW"/>
</dbReference>
<dbReference type="Proteomes" id="UP000245884">
    <property type="component" value="Unassembled WGS sequence"/>
</dbReference>
<sequence length="460" mass="48903">MHFFTAASTAAAVVTFASSAIACGPGQSGHDLPNRRNLGMMHKKRAASTPTEESEGQIKSAKGQCTYYNVPEVAAIIPNYPTIWQTATIPSNDTTAQNLFNTIKKSIPSGISPKGTRAGDFTSVHYDSSDPDCWWTFGEAGQKCDVPKHDGLPADITICDEPSTWGLTFDDGPNCSHNAFYDYLLEKKQKATMFYIGSNVLDWPLQAQRGLVDGHHICSHTFSHPYMTALTDDQVFAELYYSSKAIKDVMGITVDCWRPPYGDIDDRVRAIATGLGLKSILWSADTTDWQVEPEGNKPRSAIENNYATIIANVSKTIGNIVLTHEINGDTMDIAMEQYPNISKAFNNVVPLTACMNWTNPYAEDITYPVFKDYVKGNIEPSGVPSPSAISISNAAYSPMNGGGSSAVEAAGSPTSASESNAAQAASSGSSSSGSSGAAGLAVPAFAFIGAVVMGGAAVLA</sequence>
<dbReference type="GO" id="GO:0005886">
    <property type="term" value="C:plasma membrane"/>
    <property type="evidence" value="ECO:0007669"/>
    <property type="project" value="UniProtKB-SubCell"/>
</dbReference>
<comment type="cofactor">
    <cofactor evidence="1">
        <name>Co(2+)</name>
        <dbReference type="ChEBI" id="CHEBI:48828"/>
    </cofactor>
</comment>
<dbReference type="AlphaFoldDB" id="A0A316UUW1"/>
<keyword evidence="8" id="KW-0336">GPI-anchor</keyword>
<dbReference type="STRING" id="1569628.A0A316UUW1"/>
<evidence type="ECO:0000256" key="24">
    <source>
        <dbReference type="SAM" id="SignalP"/>
    </source>
</evidence>
<evidence type="ECO:0000256" key="3">
    <source>
        <dbReference type="ARBA" id="ARBA00004609"/>
    </source>
</evidence>
<protein>
    <recommendedName>
        <fullName evidence="20">chitin deacetylase</fullName>
        <ecNumber evidence="20">3.5.1.41</ecNumber>
    </recommendedName>
</protein>
<reference evidence="26 27" key="1">
    <citation type="journal article" date="2018" name="Mol. Biol. Evol.">
        <title>Broad Genomic Sampling Reveals a Smut Pathogenic Ancestry of the Fungal Clade Ustilaginomycotina.</title>
        <authorList>
            <person name="Kijpornyongpan T."/>
            <person name="Mondo S.J."/>
            <person name="Barry K."/>
            <person name="Sandor L."/>
            <person name="Lee J."/>
            <person name="Lipzen A."/>
            <person name="Pangilinan J."/>
            <person name="LaButti K."/>
            <person name="Hainaut M."/>
            <person name="Henrissat B."/>
            <person name="Grigoriev I.V."/>
            <person name="Spatafora J.W."/>
            <person name="Aime M.C."/>
        </authorList>
    </citation>
    <scope>NUCLEOTIDE SEQUENCE [LARGE SCALE GENOMIC DNA]</scope>
    <source>
        <strain evidence="26 27">MCA 5214</strain>
    </source>
</reference>
<dbReference type="GeneID" id="37027540"/>
<dbReference type="PANTHER" id="PTHR10587">
    <property type="entry name" value="GLYCOSYL TRANSFERASE-RELATED"/>
    <property type="match status" value="1"/>
</dbReference>
<feature type="transmembrane region" description="Helical" evidence="23">
    <location>
        <begin position="437"/>
        <end position="459"/>
    </location>
</feature>
<feature type="region of interest" description="Disordered" evidence="22">
    <location>
        <begin position="406"/>
        <end position="428"/>
    </location>
</feature>
<keyword evidence="15" id="KW-0119">Carbohydrate metabolism</keyword>
<evidence type="ECO:0000256" key="14">
    <source>
        <dbReference type="ARBA" id="ARBA00023180"/>
    </source>
</evidence>
<evidence type="ECO:0000256" key="18">
    <source>
        <dbReference type="ARBA" id="ARBA00023316"/>
    </source>
</evidence>
<keyword evidence="23" id="KW-1133">Transmembrane helix</keyword>
<evidence type="ECO:0000256" key="4">
    <source>
        <dbReference type="ARBA" id="ARBA00010973"/>
    </source>
</evidence>
<evidence type="ECO:0000256" key="17">
    <source>
        <dbReference type="ARBA" id="ARBA00023288"/>
    </source>
</evidence>